<dbReference type="STRING" id="158898.SAMN04488548_1341121"/>
<sequence length="30" mass="3235">MSGPDYAQFAELEDLGVIDHQADEIGGDIE</sequence>
<gene>
    <name evidence="1" type="ORF">SAMN04488548_1341121</name>
</gene>
<evidence type="ECO:0000313" key="1">
    <source>
        <dbReference type="EMBL" id="SDU43053.1"/>
    </source>
</evidence>
<organism evidence="1 2">
    <name type="scientific">Gordonia westfalica</name>
    <dbReference type="NCBI Taxonomy" id="158898"/>
    <lineage>
        <taxon>Bacteria</taxon>
        <taxon>Bacillati</taxon>
        <taxon>Actinomycetota</taxon>
        <taxon>Actinomycetes</taxon>
        <taxon>Mycobacteriales</taxon>
        <taxon>Gordoniaceae</taxon>
        <taxon>Gordonia</taxon>
    </lineage>
</organism>
<proteinExistence type="predicted"/>
<evidence type="ECO:0000313" key="2">
    <source>
        <dbReference type="Proteomes" id="UP000183180"/>
    </source>
</evidence>
<dbReference type="Proteomes" id="UP000183180">
    <property type="component" value="Unassembled WGS sequence"/>
</dbReference>
<accession>A0A1H2IG44</accession>
<reference evidence="1 2" key="1">
    <citation type="submission" date="2016-10" db="EMBL/GenBank/DDBJ databases">
        <authorList>
            <person name="de Groot N.N."/>
        </authorList>
    </citation>
    <scope>NUCLEOTIDE SEQUENCE [LARGE SCALE GENOMIC DNA]</scope>
    <source>
        <strain evidence="1 2">DSM 44215</strain>
    </source>
</reference>
<dbReference type="AlphaFoldDB" id="A0A1H2IG44"/>
<name>A0A1H2IG44_9ACTN</name>
<protein>
    <submittedName>
        <fullName evidence="1">Uncharacterized protein</fullName>
    </submittedName>
</protein>
<dbReference type="EMBL" id="FNLM01000034">
    <property type="protein sequence ID" value="SDU43053.1"/>
    <property type="molecule type" value="Genomic_DNA"/>
</dbReference>